<dbReference type="InterPro" id="IPR000515">
    <property type="entry name" value="MetI-like"/>
</dbReference>
<dbReference type="SUPFAM" id="SSF161098">
    <property type="entry name" value="MetI-like"/>
    <property type="match status" value="1"/>
</dbReference>
<evidence type="ECO:0000256" key="6">
    <source>
        <dbReference type="ARBA" id="ARBA00022692"/>
    </source>
</evidence>
<feature type="coiled-coil region" evidence="10">
    <location>
        <begin position="238"/>
        <end position="265"/>
    </location>
</feature>
<evidence type="ECO:0000256" key="10">
    <source>
        <dbReference type="SAM" id="Coils"/>
    </source>
</evidence>
<evidence type="ECO:0000256" key="4">
    <source>
        <dbReference type="ARBA" id="ARBA00022448"/>
    </source>
</evidence>
<dbReference type="InterPro" id="IPR005672">
    <property type="entry name" value="Phosphate_PstA"/>
</dbReference>
<evidence type="ECO:0000256" key="2">
    <source>
        <dbReference type="ARBA" id="ARBA00007069"/>
    </source>
</evidence>
<keyword evidence="7 9" id="KW-1133">Transmembrane helix</keyword>
<feature type="transmembrane region" description="Helical" evidence="9">
    <location>
        <begin position="544"/>
        <end position="566"/>
    </location>
</feature>
<keyword evidence="14" id="KW-1185">Reference proteome</keyword>
<dbReference type="GO" id="GO:0035435">
    <property type="term" value="P:phosphate ion transmembrane transport"/>
    <property type="evidence" value="ECO:0007669"/>
    <property type="project" value="InterPro"/>
</dbReference>
<evidence type="ECO:0000256" key="5">
    <source>
        <dbReference type="ARBA" id="ARBA00022475"/>
    </source>
</evidence>
<keyword evidence="4" id="KW-0813">Transport</keyword>
<keyword evidence="5 9" id="KW-1003">Cell membrane</keyword>
<organism evidence="13 14">
    <name type="scientific">Pseudomonas matsuisoli</name>
    <dbReference type="NCBI Taxonomy" id="1515666"/>
    <lineage>
        <taxon>Bacteria</taxon>
        <taxon>Pseudomonadati</taxon>
        <taxon>Pseudomonadota</taxon>
        <taxon>Gammaproteobacteria</taxon>
        <taxon>Pseudomonadales</taxon>
        <taxon>Pseudomonadaceae</taxon>
        <taxon>Pseudomonas</taxon>
    </lineage>
</organism>
<sequence length="579" mass="64110">MTRNENNAADETPRQEHPTKVGRVKQLSVKNWFKSGLPWIWMTGAGVSIAVIMTVGLLSLIAVKGLAHFWPANVVVSEYTVPGEAPRMIAGELVESEQVPRARLASAGLPVNVDGGEFMTRELLKIGNREFYPADFSWVVGEWMGEQTLPPELMVMERREWGNFYGYLVDVREGDRVVAQGDQAWPELVERVERVTDLYEELRRLQRVDIGAINYGLEQLRLKTRGLELDNELDAAAQADIEAERAEFNERYKGLEARLGELNQQVNRDYATIRTVDGHEERLQLSHVVRAFRPNAMSVTEKLGHYFEKIGEFVGDEPREANTEGGIFPAIFGTIMMTLIMAVIVTPFGVLAAIYLREYAKQGAMTRIIRIAVNNLAGVPAIVYGVFGLGFFVYVLGGSIDRLFYPEAFPAPTFGTPGLLWASLTLAILAVPVVIVATEEGLARIPRALREGSLALGATKAETLWRVVLPMASPAMMTGLILAVARAAGEVAPLMLVGVVKLAPTLPLNGNYPYLHLDQKIMHLGFHIFDVGFQSPNVEAARPLVYATALLLVLVIALLNLSAVFIRNHLREKYKALDH</sequence>
<feature type="region of interest" description="Disordered" evidence="11">
    <location>
        <begin position="1"/>
        <end position="21"/>
    </location>
</feature>
<evidence type="ECO:0000313" key="14">
    <source>
        <dbReference type="Proteomes" id="UP000635983"/>
    </source>
</evidence>
<evidence type="ECO:0000256" key="7">
    <source>
        <dbReference type="ARBA" id="ARBA00022989"/>
    </source>
</evidence>
<dbReference type="PANTHER" id="PTHR43470:SF6">
    <property type="entry name" value="PHOSPHATE TRANSPORT SYSTEM PERMEASE PROTEIN PSTA"/>
    <property type="match status" value="1"/>
</dbReference>
<dbReference type="PROSITE" id="PS50928">
    <property type="entry name" value="ABC_TM1"/>
    <property type="match status" value="1"/>
</dbReference>
<accession>A0A917PWE4</accession>
<keyword evidence="10" id="KW-0175">Coiled coil</keyword>
<feature type="domain" description="ABC transmembrane type-1" evidence="12">
    <location>
        <begin position="331"/>
        <end position="563"/>
    </location>
</feature>
<dbReference type="Pfam" id="PF00528">
    <property type="entry name" value="BPD_transp_1"/>
    <property type="match status" value="1"/>
</dbReference>
<keyword evidence="6 9" id="KW-0812">Transmembrane</keyword>
<evidence type="ECO:0000256" key="11">
    <source>
        <dbReference type="SAM" id="MobiDB-lite"/>
    </source>
</evidence>
<evidence type="ECO:0000256" key="3">
    <source>
        <dbReference type="ARBA" id="ARBA00016864"/>
    </source>
</evidence>
<comment type="similarity">
    <text evidence="2 9">Belongs to the binding-protein-dependent transport system permease family. CysTW subfamily.</text>
</comment>
<dbReference type="CDD" id="cd06261">
    <property type="entry name" value="TM_PBP2"/>
    <property type="match status" value="1"/>
</dbReference>
<name>A0A917PWE4_9PSED</name>
<dbReference type="Gene3D" id="1.10.3720.10">
    <property type="entry name" value="MetI-like"/>
    <property type="match status" value="1"/>
</dbReference>
<dbReference type="GO" id="GO:0005886">
    <property type="term" value="C:plasma membrane"/>
    <property type="evidence" value="ECO:0007669"/>
    <property type="project" value="UniProtKB-SubCell"/>
</dbReference>
<dbReference type="PANTHER" id="PTHR43470">
    <property type="entry name" value="PHOSPHATE TRANSPORT SYSTEM PERMEASE PROTEIN PSTA-RELATED"/>
    <property type="match status" value="1"/>
</dbReference>
<proteinExistence type="inferred from homology"/>
<comment type="caution">
    <text evidence="13">The sequence shown here is derived from an EMBL/GenBank/DDBJ whole genome shotgun (WGS) entry which is preliminary data.</text>
</comment>
<evidence type="ECO:0000313" key="13">
    <source>
        <dbReference type="EMBL" id="GGJ94360.1"/>
    </source>
</evidence>
<feature type="transmembrane region" description="Helical" evidence="9">
    <location>
        <begin position="376"/>
        <end position="400"/>
    </location>
</feature>
<evidence type="ECO:0000259" key="12">
    <source>
        <dbReference type="PROSITE" id="PS50928"/>
    </source>
</evidence>
<protein>
    <recommendedName>
        <fullName evidence="3 9">Phosphate transport system permease protein PstA</fullName>
    </recommendedName>
</protein>
<feature type="transmembrane region" description="Helical" evidence="9">
    <location>
        <begin position="39"/>
        <end position="63"/>
    </location>
</feature>
<evidence type="ECO:0000256" key="1">
    <source>
        <dbReference type="ARBA" id="ARBA00004651"/>
    </source>
</evidence>
<dbReference type="InterPro" id="IPR035906">
    <property type="entry name" value="MetI-like_sf"/>
</dbReference>
<feature type="transmembrane region" description="Helical" evidence="9">
    <location>
        <begin position="464"/>
        <end position="485"/>
    </location>
</feature>
<dbReference type="EMBL" id="BMPO01000004">
    <property type="protein sequence ID" value="GGJ94360.1"/>
    <property type="molecule type" value="Genomic_DNA"/>
</dbReference>
<keyword evidence="8 9" id="KW-0472">Membrane</keyword>
<dbReference type="Proteomes" id="UP000635983">
    <property type="component" value="Unassembled WGS sequence"/>
</dbReference>
<feature type="transmembrane region" description="Helical" evidence="9">
    <location>
        <begin position="327"/>
        <end position="356"/>
    </location>
</feature>
<evidence type="ECO:0000256" key="8">
    <source>
        <dbReference type="ARBA" id="ARBA00023136"/>
    </source>
</evidence>
<reference evidence="13" key="2">
    <citation type="submission" date="2020-09" db="EMBL/GenBank/DDBJ databases">
        <authorList>
            <person name="Sun Q."/>
            <person name="Ohkuma M."/>
        </authorList>
    </citation>
    <scope>NUCLEOTIDE SEQUENCE</scope>
    <source>
        <strain evidence="13">JCM 30078</strain>
    </source>
</reference>
<dbReference type="AlphaFoldDB" id="A0A917PWE4"/>
<dbReference type="GO" id="GO:0005315">
    <property type="term" value="F:phosphate transmembrane transporter activity"/>
    <property type="evidence" value="ECO:0007669"/>
    <property type="project" value="InterPro"/>
</dbReference>
<evidence type="ECO:0000256" key="9">
    <source>
        <dbReference type="RuleBase" id="RU363043"/>
    </source>
</evidence>
<gene>
    <name evidence="13" type="ORF">GCM10009304_20550</name>
</gene>
<reference evidence="13" key="1">
    <citation type="journal article" date="2014" name="Int. J. Syst. Evol. Microbiol.">
        <title>Complete genome sequence of Corynebacterium casei LMG S-19264T (=DSM 44701T), isolated from a smear-ripened cheese.</title>
        <authorList>
            <consortium name="US DOE Joint Genome Institute (JGI-PGF)"/>
            <person name="Walter F."/>
            <person name="Albersmeier A."/>
            <person name="Kalinowski J."/>
            <person name="Ruckert C."/>
        </authorList>
    </citation>
    <scope>NUCLEOTIDE SEQUENCE</scope>
    <source>
        <strain evidence="13">JCM 30078</strain>
    </source>
</reference>
<feature type="transmembrane region" description="Helical" evidence="9">
    <location>
        <begin position="420"/>
        <end position="443"/>
    </location>
</feature>
<dbReference type="NCBIfam" id="TIGR00974">
    <property type="entry name" value="3a0107s02c"/>
    <property type="match status" value="1"/>
</dbReference>
<comment type="subcellular location">
    <subcellularLocation>
        <location evidence="9">Cell inner membrane</location>
        <topology evidence="9">Multi-pass membrane protein</topology>
    </subcellularLocation>
    <subcellularLocation>
        <location evidence="1">Cell membrane</location>
        <topology evidence="1">Multi-pass membrane protein</topology>
    </subcellularLocation>
</comment>